<dbReference type="GO" id="GO:0005576">
    <property type="term" value="C:extracellular region"/>
    <property type="evidence" value="ECO:0007669"/>
    <property type="project" value="GOC"/>
</dbReference>
<feature type="domain" description="PIH1 N-terminal" evidence="5">
    <location>
        <begin position="40"/>
        <end position="202"/>
    </location>
</feature>
<dbReference type="KEGG" id="ncc:104953599"/>
<comment type="similarity">
    <text evidence="3">Belongs to the PIH1 family. Kintoun subfamily.</text>
</comment>
<evidence type="ECO:0000259" key="5">
    <source>
        <dbReference type="Pfam" id="PF08190"/>
    </source>
</evidence>
<evidence type="ECO:0000313" key="7">
    <source>
        <dbReference type="Proteomes" id="UP000504611"/>
    </source>
</evidence>
<evidence type="ECO:0000259" key="6">
    <source>
        <dbReference type="Pfam" id="PF18201"/>
    </source>
</evidence>
<name>A0A6I9NWF6_9TELE</name>
<dbReference type="GO" id="GO:0120293">
    <property type="term" value="C:dynein axonemal particle"/>
    <property type="evidence" value="ECO:0007669"/>
    <property type="project" value="UniProtKB-SubCell"/>
</dbReference>
<dbReference type="InterPro" id="IPR012981">
    <property type="entry name" value="PIH1_N"/>
</dbReference>
<feature type="region of interest" description="Disordered" evidence="4">
    <location>
        <begin position="201"/>
        <end position="256"/>
    </location>
</feature>
<organism evidence="7 8">
    <name type="scientific">Notothenia coriiceps</name>
    <name type="common">black rockcod</name>
    <dbReference type="NCBI Taxonomy" id="8208"/>
    <lineage>
        <taxon>Eukaryota</taxon>
        <taxon>Metazoa</taxon>
        <taxon>Chordata</taxon>
        <taxon>Craniata</taxon>
        <taxon>Vertebrata</taxon>
        <taxon>Euteleostomi</taxon>
        <taxon>Actinopterygii</taxon>
        <taxon>Neopterygii</taxon>
        <taxon>Teleostei</taxon>
        <taxon>Neoteleostei</taxon>
        <taxon>Acanthomorphata</taxon>
        <taxon>Eupercaria</taxon>
        <taxon>Perciformes</taxon>
        <taxon>Notothenioidei</taxon>
        <taxon>Nototheniidae</taxon>
        <taxon>Notothenia</taxon>
    </lineage>
</organism>
<evidence type="ECO:0000313" key="8">
    <source>
        <dbReference type="RefSeq" id="XP_010778856.1"/>
    </source>
</evidence>
<feature type="compositionally biased region" description="Basic and acidic residues" evidence="4">
    <location>
        <begin position="423"/>
        <end position="441"/>
    </location>
</feature>
<reference evidence="8" key="1">
    <citation type="submission" date="2025-08" db="UniProtKB">
        <authorList>
            <consortium name="RefSeq"/>
        </authorList>
    </citation>
    <scope>IDENTIFICATION</scope>
    <source>
        <tissue evidence="8">Muscle</tissue>
    </source>
</reference>
<dbReference type="Pfam" id="PF08190">
    <property type="entry name" value="PIH1"/>
    <property type="match status" value="1"/>
</dbReference>
<feature type="compositionally biased region" description="Basic and acidic residues" evidence="4">
    <location>
        <begin position="675"/>
        <end position="684"/>
    </location>
</feature>
<feature type="compositionally biased region" description="Acidic residues" evidence="4">
    <location>
        <begin position="375"/>
        <end position="390"/>
    </location>
</feature>
<dbReference type="HAMAP" id="MF_03069">
    <property type="entry name" value="Kintoun"/>
    <property type="match status" value="1"/>
</dbReference>
<feature type="compositionally biased region" description="Basic and acidic residues" evidence="4">
    <location>
        <begin position="620"/>
        <end position="629"/>
    </location>
</feature>
<dbReference type="Pfam" id="PF18201">
    <property type="entry name" value="PIH1_CS"/>
    <property type="match status" value="1"/>
</dbReference>
<dbReference type="GO" id="GO:0070286">
    <property type="term" value="P:axonemal dynein complex assembly"/>
    <property type="evidence" value="ECO:0007669"/>
    <property type="project" value="UniProtKB-UniRule"/>
</dbReference>
<feature type="compositionally biased region" description="Acidic residues" evidence="4">
    <location>
        <begin position="442"/>
        <end position="451"/>
    </location>
</feature>
<dbReference type="AlphaFoldDB" id="A0A6I9NWF6"/>
<feature type="region of interest" description="Disordered" evidence="4">
    <location>
        <begin position="363"/>
        <end position="738"/>
    </location>
</feature>
<proteinExistence type="inferred from homology"/>
<protein>
    <recommendedName>
        <fullName evidence="3">Protein kintoun</fullName>
    </recommendedName>
    <alternativeName>
        <fullName evidence="3">Dynein assembly factor 2, axonemal</fullName>
    </alternativeName>
</protein>
<comment type="subcellular location">
    <subcellularLocation>
        <location evidence="3">Cytoplasm</location>
    </subcellularLocation>
    <subcellularLocation>
        <location evidence="2">Dynein axonemal particle</location>
    </subcellularLocation>
    <text evidence="3">Localizes in the apical cytoplasm around the gamma-tubulin-positive pericentriolar region, not in the cilia.</text>
</comment>
<evidence type="ECO:0000256" key="2">
    <source>
        <dbReference type="ARBA" id="ARBA00024190"/>
    </source>
</evidence>
<accession>A0A6I9NWF6</accession>
<feature type="compositionally biased region" description="Basic and acidic residues" evidence="4">
    <location>
        <begin position="391"/>
        <end position="410"/>
    </location>
</feature>
<dbReference type="PANTHER" id="PTHR22997:SF3">
    <property type="entry name" value="PROTEIN KINTOUN"/>
    <property type="match status" value="1"/>
</dbReference>
<sequence>MAAVDKLKELNITVDEIDRLSKAFKDEKFKKMLFDYAHELSDPENKKRYEEEIKLLEQERGNTIEFIHPKPSRVLKTSVNGKQKCFINICSNDKVGKPERKLGVSEEGRRGQCWALPHSLHPGRQDTDPKGNKIMIYDVIFHPDTLHLASRNRGFTNMVDSTAIQGIQDNFKVTLDKNNLREIKSKYKGLPQPCVIRKPIPGYKMPSEEPDPLAFPYPDEKRPTPQTKPPKSLASKNINEATPKSIPPQKVKEPTKPNYTVKYRSFTDIQDFRYARDSAQSPRPKEIVVTIDMPLLKAATEASLEVKECRLMLLESKEPAYRLELPLAYPVDEDKGEAKFNKQKQQLTVTLPVLPSKEAFDFHLGPAQSSVSDDERQEENTEMEEEDKCIEEDLRNQTREEEVEEERGQEIGEEQMSEGQESEGEKDTWRKQKREGEHTQEEEISVEEEAECKEVKEKGQEGVVEDTLKKQKEASLIEVGDFNLEKNETHGDRNETLNETHGDKNETLGDKNETHGDQKETLNETHGDQNETHGDQNETHGDQKDPVLTGFEDDTVDASAEGENALPVEDELVASPETENQPVLIPVEHSSSIGTEGGVHQNSCLESPLKLKTSDINAETGKKKDHVNGDEVEDASFLYDRSGEESQTFLDANAENNIKGCDIPQESSEMPAAEEATKSSRGDSEDGAPPSPEESRGGVDEDDLPTEQILRPKKSRTPPALLREIDEDGNETVISDHSTSAGFIFQNTLMFELD</sequence>
<dbReference type="GO" id="GO:0003351">
    <property type="term" value="P:epithelial cilium movement involved in extracellular fluid movement"/>
    <property type="evidence" value="ECO:0007669"/>
    <property type="project" value="TreeGrafter"/>
</dbReference>
<dbReference type="GO" id="GO:0060285">
    <property type="term" value="P:cilium-dependent cell motility"/>
    <property type="evidence" value="ECO:0007669"/>
    <property type="project" value="UniProtKB-UniRule"/>
</dbReference>
<dbReference type="PANTHER" id="PTHR22997">
    <property type="entry name" value="PIH1 DOMAIN-CONTAINING PROTEIN 1"/>
    <property type="match status" value="1"/>
</dbReference>
<evidence type="ECO:0000256" key="1">
    <source>
        <dbReference type="ARBA" id="ARBA00022490"/>
    </source>
</evidence>
<gene>
    <name evidence="8" type="primary">LOC104953599</name>
    <name evidence="3" type="synonym">DNAAF2</name>
    <name evidence="3" type="synonym">KTU</name>
</gene>
<feature type="domain" description="PIH1D1/2/3 CS-like" evidence="6">
    <location>
        <begin position="254"/>
        <end position="354"/>
    </location>
</feature>
<feature type="compositionally biased region" description="Polar residues" evidence="4">
    <location>
        <begin position="645"/>
        <end position="656"/>
    </location>
</feature>
<keyword evidence="1 3" id="KW-0963">Cytoplasm</keyword>
<feature type="compositionally biased region" description="Polar residues" evidence="4">
    <location>
        <begin position="589"/>
        <end position="605"/>
    </location>
</feature>
<dbReference type="InterPro" id="IPR050734">
    <property type="entry name" value="PIH1/Kintoun_subfamily"/>
</dbReference>
<feature type="compositionally biased region" description="Basic and acidic residues" evidence="4">
    <location>
        <begin position="452"/>
        <end position="475"/>
    </location>
</feature>
<keyword evidence="7" id="KW-1185">Reference proteome</keyword>
<evidence type="ECO:0000256" key="3">
    <source>
        <dbReference type="HAMAP-Rule" id="MF_03069"/>
    </source>
</evidence>
<dbReference type="GeneID" id="104953599"/>
<dbReference type="InterPro" id="IPR041442">
    <property type="entry name" value="PIH1D1/2/3_CS-like"/>
</dbReference>
<evidence type="ECO:0000256" key="4">
    <source>
        <dbReference type="SAM" id="MobiDB-lite"/>
    </source>
</evidence>
<dbReference type="InterPro" id="IPR034727">
    <property type="entry name" value="Kintoun"/>
</dbReference>
<feature type="compositionally biased region" description="Acidic residues" evidence="4">
    <location>
        <begin position="411"/>
        <end position="422"/>
    </location>
</feature>
<dbReference type="OrthoDB" id="546764at2759"/>
<dbReference type="RefSeq" id="XP_010778856.1">
    <property type="nucleotide sequence ID" value="XM_010780554.1"/>
</dbReference>
<comment type="function">
    <text evidence="3">Required for cytoplasmic pre-assembly of axonemal dyneins, thereby playing a central role in motility in cilia and flagella. Involved in pre-assembly of dynein arm complexes in the cytoplasm before intraflagellar transport loads them for the ciliary compartment.</text>
</comment>
<dbReference type="Proteomes" id="UP000504611">
    <property type="component" value="Unplaced"/>
</dbReference>
<feature type="compositionally biased region" description="Basic and acidic residues" evidence="4">
    <location>
        <begin position="483"/>
        <end position="545"/>
    </location>
</feature>